<reference evidence="3 4" key="1">
    <citation type="submission" date="2015-12" db="EMBL/GenBank/DDBJ databases">
        <title>The genome of Folsomia candida.</title>
        <authorList>
            <person name="Faddeeva A."/>
            <person name="Derks M.F."/>
            <person name="Anvar Y."/>
            <person name="Smit S."/>
            <person name="Van Straalen N."/>
            <person name="Roelofs D."/>
        </authorList>
    </citation>
    <scope>NUCLEOTIDE SEQUENCE [LARGE SCALE GENOMIC DNA]</scope>
    <source>
        <strain evidence="3 4">VU population</strain>
        <tissue evidence="3">Whole body</tissue>
    </source>
</reference>
<dbReference type="InterPro" id="IPR010313">
    <property type="entry name" value="Glycine_N-acyltransferase"/>
</dbReference>
<dbReference type="Gene3D" id="3.40.630.30">
    <property type="match status" value="1"/>
</dbReference>
<feature type="domain" description="N-acetyltransferase" evidence="2">
    <location>
        <begin position="171"/>
        <end position="298"/>
    </location>
</feature>
<keyword evidence="1" id="KW-0808">Transferase</keyword>
<dbReference type="AlphaFoldDB" id="A0A226EP61"/>
<evidence type="ECO:0000313" key="3">
    <source>
        <dbReference type="EMBL" id="OXA59299.1"/>
    </source>
</evidence>
<dbReference type="PANTHER" id="PTHR15298">
    <property type="entry name" value="L-COA N-ACYLTRANSFERASE-RELATED"/>
    <property type="match status" value="1"/>
</dbReference>
<sequence length="298" mass="33188">MDTAEELSEPFKLVMPQDYSILTDILKHRIPQSGGMYNIVRTLDNLEAEQSTKCFTLNGDLTSNALLLIIIETLDFGQNISTSIPDGFVADSKIKEALRSTKIINWKGSYMFVGIERSLSSTILDIGSFTFGNTVQLAPTNSYWVDPKIVASLEFKELLNQEDADGEEDGICVRNLDIDQGTSFMMKNWTYARSEAGLRKMISNNISAGVYHQGELVTAGMLSSHGMLGPLVTSLPHRRKGYGTKCAQFLVKEMLRRGLYLISSAAKENVRSIALHLKLMSLTHESDWIFHTAFDSSK</sequence>
<gene>
    <name evidence="3" type="ORF">Fcan01_04793</name>
</gene>
<dbReference type="GO" id="GO:0005739">
    <property type="term" value="C:mitochondrion"/>
    <property type="evidence" value="ECO:0007669"/>
    <property type="project" value="InterPro"/>
</dbReference>
<dbReference type="SUPFAM" id="SSF55729">
    <property type="entry name" value="Acyl-CoA N-acyltransferases (Nat)"/>
    <property type="match status" value="1"/>
</dbReference>
<organism evidence="3 4">
    <name type="scientific">Folsomia candida</name>
    <name type="common">Springtail</name>
    <dbReference type="NCBI Taxonomy" id="158441"/>
    <lineage>
        <taxon>Eukaryota</taxon>
        <taxon>Metazoa</taxon>
        <taxon>Ecdysozoa</taxon>
        <taxon>Arthropoda</taxon>
        <taxon>Hexapoda</taxon>
        <taxon>Collembola</taxon>
        <taxon>Entomobryomorpha</taxon>
        <taxon>Isotomoidea</taxon>
        <taxon>Isotomidae</taxon>
        <taxon>Proisotominae</taxon>
        <taxon>Folsomia</taxon>
    </lineage>
</organism>
<name>A0A226EP61_FOLCA</name>
<dbReference type="Proteomes" id="UP000198287">
    <property type="component" value="Unassembled WGS sequence"/>
</dbReference>
<proteinExistence type="inferred from homology"/>
<dbReference type="STRING" id="158441.A0A226EP61"/>
<dbReference type="PANTHER" id="PTHR15298:SF1">
    <property type="entry name" value="GLYCINE N-ACYLTRANSFERASE-LIKE PROTEIN"/>
    <property type="match status" value="1"/>
</dbReference>
<dbReference type="PROSITE" id="PS51186">
    <property type="entry name" value="GNAT"/>
    <property type="match status" value="1"/>
</dbReference>
<accession>A0A226EP61</accession>
<dbReference type="EC" id="2.3.1.-" evidence="1"/>
<dbReference type="InterPro" id="IPR016181">
    <property type="entry name" value="Acyl_CoA_acyltransferase"/>
</dbReference>
<dbReference type="Pfam" id="PF00583">
    <property type="entry name" value="Acetyltransf_1"/>
    <property type="match status" value="1"/>
</dbReference>
<dbReference type="OrthoDB" id="7305308at2759"/>
<evidence type="ECO:0000313" key="4">
    <source>
        <dbReference type="Proteomes" id="UP000198287"/>
    </source>
</evidence>
<protein>
    <recommendedName>
        <fullName evidence="1">Glycine N-acyltransferase-like protein</fullName>
        <ecNumber evidence="1">2.3.1.-</ecNumber>
    </recommendedName>
</protein>
<dbReference type="InterPro" id="IPR000182">
    <property type="entry name" value="GNAT_dom"/>
</dbReference>
<evidence type="ECO:0000259" key="2">
    <source>
        <dbReference type="PROSITE" id="PS51186"/>
    </source>
</evidence>
<evidence type="ECO:0000256" key="1">
    <source>
        <dbReference type="RuleBase" id="RU368002"/>
    </source>
</evidence>
<keyword evidence="1" id="KW-0012">Acyltransferase</keyword>
<dbReference type="EMBL" id="LNIX01000002">
    <property type="protein sequence ID" value="OXA59299.1"/>
    <property type="molecule type" value="Genomic_DNA"/>
</dbReference>
<comment type="caution">
    <text evidence="3">The sequence shown here is derived from an EMBL/GenBank/DDBJ whole genome shotgun (WGS) entry which is preliminary data.</text>
</comment>
<keyword evidence="4" id="KW-1185">Reference proteome</keyword>
<comment type="similarity">
    <text evidence="1">Belongs to the glycine N-acyltransferase family.</text>
</comment>
<dbReference type="GO" id="GO:0047961">
    <property type="term" value="F:glycine N-acyltransferase activity"/>
    <property type="evidence" value="ECO:0007669"/>
    <property type="project" value="InterPro"/>
</dbReference>